<gene>
    <name evidence="1" type="ordered locus">PPA1462</name>
</gene>
<dbReference type="AlphaFoldDB" id="Q6A7Q5"/>
<name>Q6A7Q5_CUTAK</name>
<dbReference type="Proteomes" id="UP000000603">
    <property type="component" value="Chromosome"/>
</dbReference>
<dbReference type="EnsemblBacteria" id="AAT83210">
    <property type="protein sequence ID" value="AAT83210"/>
    <property type="gene ID" value="PPA1462"/>
</dbReference>
<dbReference type="KEGG" id="pac:PPA1462"/>
<protein>
    <submittedName>
        <fullName evidence="1">Uncharacterized protein</fullName>
    </submittedName>
</protein>
<dbReference type="HOGENOM" id="CLU_193790_0_0_11"/>
<sequence length="97" mass="11252">MYPSLCREWLIPRCMKDSRINDFFRYWRTLLAPFLFGSYDFRKALATSVADPLGIGSRERIPLVKVKDPRSENMINACTHEVYLGKRLVLSVIVEIG</sequence>
<organism evidence="1 2">
    <name type="scientific">Cutibacterium acnes (strain DSM 16379 / KPA171202)</name>
    <name type="common">Propionibacterium acnes</name>
    <dbReference type="NCBI Taxonomy" id="267747"/>
    <lineage>
        <taxon>Bacteria</taxon>
        <taxon>Bacillati</taxon>
        <taxon>Actinomycetota</taxon>
        <taxon>Actinomycetes</taxon>
        <taxon>Propionibacteriales</taxon>
        <taxon>Propionibacteriaceae</taxon>
        <taxon>Cutibacterium</taxon>
    </lineage>
</organism>
<proteinExistence type="predicted"/>
<evidence type="ECO:0000313" key="2">
    <source>
        <dbReference type="Proteomes" id="UP000000603"/>
    </source>
</evidence>
<evidence type="ECO:0000313" key="1">
    <source>
        <dbReference type="EMBL" id="AAT83210.1"/>
    </source>
</evidence>
<reference evidence="1 2" key="1">
    <citation type="journal article" date="2004" name="Science">
        <title>The complete genome sequence of Propionibacterium acnes, a commensal of human skin.</title>
        <authorList>
            <person name="Bruggemann H."/>
            <person name="Henne A."/>
            <person name="Hoster F."/>
            <person name="Liesegang H."/>
            <person name="Wiezer A."/>
            <person name="Strittmatter A."/>
            <person name="Hujer S."/>
            <person name="Durre P."/>
            <person name="Gottschalk G."/>
        </authorList>
    </citation>
    <scope>NUCLEOTIDE SEQUENCE [LARGE SCALE GENOMIC DNA]</scope>
    <source>
        <strain evidence="2">DSM 16379 / KPA171202</strain>
    </source>
</reference>
<dbReference type="EMBL" id="AE017283">
    <property type="protein sequence ID" value="AAT83210.1"/>
    <property type="molecule type" value="Genomic_DNA"/>
</dbReference>
<accession>Q6A7Q5</accession>